<dbReference type="EMBL" id="OZ004260">
    <property type="protein sequence ID" value="CAK7921077.1"/>
    <property type="molecule type" value="Genomic_DNA"/>
</dbReference>
<organism evidence="4 5">
    <name type="scientific">[Candida] anglica</name>
    <dbReference type="NCBI Taxonomy" id="148631"/>
    <lineage>
        <taxon>Eukaryota</taxon>
        <taxon>Fungi</taxon>
        <taxon>Dikarya</taxon>
        <taxon>Ascomycota</taxon>
        <taxon>Saccharomycotina</taxon>
        <taxon>Pichiomycetes</taxon>
        <taxon>Debaryomycetaceae</taxon>
        <taxon>Kurtzmaniella</taxon>
    </lineage>
</organism>
<dbReference type="InterPro" id="IPR003121">
    <property type="entry name" value="SWIB_MDM2_domain"/>
</dbReference>
<dbReference type="InterPro" id="IPR019835">
    <property type="entry name" value="SWIB_domain"/>
</dbReference>
<dbReference type="PROSITE" id="PS51998">
    <property type="entry name" value="DEK_C"/>
    <property type="match status" value="1"/>
</dbReference>
<sequence length="265" mass="30251">MSSDYNADEYLPTIDAILSVADLEKITVKKIRNALQELFNVNLTPHKQQINSIILDRYYSLIDKRKKDERTSEERKAEIEAQDAIMAARLSKSSTYSAVTRSGGRVQKKTKKSEKTDKRTIPNKNNPFNREMALSHELYNVLGIEKTSRPQVVKLLWAYIKDHELQNPKDKRQIICDDKLQKLFKKKSVGAFEMNKILSNHIFKIEEENIKEEEIKKLSYAGKTVKPEPKPKSETASDSTPESELDSVADVESSEVNSSSDESEA</sequence>
<feature type="region of interest" description="Disordered" evidence="1">
    <location>
        <begin position="96"/>
        <end position="128"/>
    </location>
</feature>
<dbReference type="SUPFAM" id="SSF47592">
    <property type="entry name" value="SWIB/MDM2 domain"/>
    <property type="match status" value="1"/>
</dbReference>
<feature type="domain" description="DEK-C" evidence="3">
    <location>
        <begin position="4"/>
        <end position="59"/>
    </location>
</feature>
<dbReference type="CDD" id="cd10567">
    <property type="entry name" value="SWIB-MDM2_like"/>
    <property type="match status" value="1"/>
</dbReference>
<feature type="compositionally biased region" description="Basic and acidic residues" evidence="1">
    <location>
        <begin position="225"/>
        <end position="235"/>
    </location>
</feature>
<dbReference type="Pfam" id="PF02201">
    <property type="entry name" value="SWIB"/>
    <property type="match status" value="1"/>
</dbReference>
<evidence type="ECO:0000259" key="2">
    <source>
        <dbReference type="PROSITE" id="PS51925"/>
    </source>
</evidence>
<protein>
    <submittedName>
        <fullName evidence="4">Protein Tri1p</fullName>
    </submittedName>
</protein>
<evidence type="ECO:0000256" key="1">
    <source>
        <dbReference type="SAM" id="MobiDB-lite"/>
    </source>
</evidence>
<dbReference type="Pfam" id="PF08766">
    <property type="entry name" value="DEK_C"/>
    <property type="match status" value="1"/>
</dbReference>
<gene>
    <name evidence="4" type="primary">TRI1</name>
    <name evidence="4" type="ORF">CAAN4_H09868</name>
</gene>
<keyword evidence="5" id="KW-1185">Reference proteome</keyword>
<dbReference type="Gene3D" id="1.10.245.10">
    <property type="entry name" value="SWIB/MDM2 domain"/>
    <property type="match status" value="1"/>
</dbReference>
<proteinExistence type="predicted"/>
<name>A0ABP0EK82_9ASCO</name>
<dbReference type="SUPFAM" id="SSF109715">
    <property type="entry name" value="DEK C-terminal domain"/>
    <property type="match status" value="1"/>
</dbReference>
<dbReference type="Proteomes" id="UP001497600">
    <property type="component" value="Chromosome H"/>
</dbReference>
<evidence type="ECO:0000259" key="3">
    <source>
        <dbReference type="PROSITE" id="PS51998"/>
    </source>
</evidence>
<feature type="compositionally biased region" description="Acidic residues" evidence="1">
    <location>
        <begin position="241"/>
        <end position="253"/>
    </location>
</feature>
<evidence type="ECO:0000313" key="4">
    <source>
        <dbReference type="EMBL" id="CAK7921077.1"/>
    </source>
</evidence>
<evidence type="ECO:0000313" key="5">
    <source>
        <dbReference type="Proteomes" id="UP001497600"/>
    </source>
</evidence>
<feature type="domain" description="DM2" evidence="2">
    <location>
        <begin position="127"/>
        <end position="204"/>
    </location>
</feature>
<dbReference type="InterPro" id="IPR014876">
    <property type="entry name" value="DEK_C"/>
</dbReference>
<dbReference type="PANTHER" id="PTHR13844">
    <property type="entry name" value="SWI/SNF-RELATED MATRIX-ASSOCIATED ACTIN-DEPENDENT REGULATOR OF CHROMATIN SUBFAMILY D"/>
    <property type="match status" value="1"/>
</dbReference>
<feature type="region of interest" description="Disordered" evidence="1">
    <location>
        <begin position="219"/>
        <end position="265"/>
    </location>
</feature>
<feature type="compositionally biased region" description="Low complexity" evidence="1">
    <location>
        <begin position="254"/>
        <end position="265"/>
    </location>
</feature>
<dbReference type="Gene3D" id="1.10.10.60">
    <property type="entry name" value="Homeodomain-like"/>
    <property type="match status" value="1"/>
</dbReference>
<dbReference type="PROSITE" id="PS51925">
    <property type="entry name" value="SWIB_MDM2"/>
    <property type="match status" value="1"/>
</dbReference>
<dbReference type="InterPro" id="IPR036885">
    <property type="entry name" value="SWIB_MDM2_dom_sf"/>
</dbReference>
<accession>A0ABP0EK82</accession>
<dbReference type="SMART" id="SM00151">
    <property type="entry name" value="SWIB"/>
    <property type="match status" value="1"/>
</dbReference>
<reference evidence="4 5" key="1">
    <citation type="submission" date="2024-01" db="EMBL/GenBank/DDBJ databases">
        <authorList>
            <consortium name="Genoscope - CEA"/>
            <person name="William W."/>
        </authorList>
    </citation>
    <scope>NUCLEOTIDE SEQUENCE [LARGE SCALE GENOMIC DNA]</scope>
    <source>
        <strain evidence="4 5">29B2s-10</strain>
    </source>
</reference>